<organism evidence="3 4">
    <name type="scientific">Idiomarina xiamenensis 10-D-4</name>
    <dbReference type="NCBI Taxonomy" id="740709"/>
    <lineage>
        <taxon>Bacteria</taxon>
        <taxon>Pseudomonadati</taxon>
        <taxon>Pseudomonadota</taxon>
        <taxon>Gammaproteobacteria</taxon>
        <taxon>Alteromonadales</taxon>
        <taxon>Idiomarinaceae</taxon>
        <taxon>Idiomarina</taxon>
    </lineage>
</organism>
<gene>
    <name evidence="3" type="ORF">A10D4_00395</name>
</gene>
<proteinExistence type="predicted"/>
<dbReference type="eggNOG" id="COG4372">
    <property type="taxonomic scope" value="Bacteria"/>
</dbReference>
<feature type="coiled-coil region" evidence="1">
    <location>
        <begin position="140"/>
        <end position="238"/>
    </location>
</feature>
<evidence type="ECO:0000313" key="3">
    <source>
        <dbReference type="EMBL" id="EKE87509.1"/>
    </source>
</evidence>
<dbReference type="AlphaFoldDB" id="K2KY64"/>
<evidence type="ECO:0000256" key="1">
    <source>
        <dbReference type="SAM" id="Coils"/>
    </source>
</evidence>
<feature type="chain" id="PRO_5003863292" evidence="2">
    <location>
        <begin position="22"/>
        <end position="319"/>
    </location>
</feature>
<name>K2KY64_9GAMM</name>
<dbReference type="OrthoDB" id="7061952at2"/>
<feature type="signal peptide" evidence="2">
    <location>
        <begin position="1"/>
        <end position="21"/>
    </location>
</feature>
<keyword evidence="2" id="KW-0732">Signal</keyword>
<dbReference type="STRING" id="740709.A10D4_00395"/>
<dbReference type="EMBL" id="AMRG01000001">
    <property type="protein sequence ID" value="EKE87509.1"/>
    <property type="molecule type" value="Genomic_DNA"/>
</dbReference>
<keyword evidence="4" id="KW-1185">Reference proteome</keyword>
<dbReference type="PATRIC" id="fig|740709.3.peg.80"/>
<comment type="caution">
    <text evidence="3">The sequence shown here is derived from an EMBL/GenBank/DDBJ whole genome shotgun (WGS) entry which is preliminary data.</text>
</comment>
<dbReference type="RefSeq" id="WP_008487004.1">
    <property type="nucleotide sequence ID" value="NZ_AMRG01000001.1"/>
</dbReference>
<keyword evidence="1" id="KW-0175">Coiled coil</keyword>
<dbReference type="Proteomes" id="UP000014115">
    <property type="component" value="Unassembled WGS sequence"/>
</dbReference>
<accession>K2KY64</accession>
<reference evidence="3 4" key="1">
    <citation type="journal article" date="2012" name="J. Bacteriol.">
        <title>Genome Sequence of Idiomarina xiamenensis Type Strain 10-D-4.</title>
        <authorList>
            <person name="Lai Q."/>
            <person name="Wang L."/>
            <person name="Wang W."/>
            <person name="Shao Z."/>
        </authorList>
    </citation>
    <scope>NUCLEOTIDE SEQUENCE [LARGE SCALE GENOMIC DNA]</scope>
    <source>
        <strain evidence="3 4">10-D-4</strain>
    </source>
</reference>
<protein>
    <submittedName>
        <fullName evidence="3">Uncharacterized protein</fullName>
    </submittedName>
</protein>
<evidence type="ECO:0000256" key="2">
    <source>
        <dbReference type="SAM" id="SignalP"/>
    </source>
</evidence>
<evidence type="ECO:0000313" key="4">
    <source>
        <dbReference type="Proteomes" id="UP000014115"/>
    </source>
</evidence>
<sequence>MNKHYLAISLATLLSGSVALADQASAAEPAVAAYSELRSQLHIMTNIMRTAFSQNEGEVRRFADLNYSYLAGQGVVYRVRLPGVGFGGLNVPVPPVPPISKIRADIDIDLDSAEFESMIGEAMASAQTAIEGMRRSGLFDARMSDEQRQLREQIRELSDDARDLSWELREVSRQQRDLAFELRRASEQDKAARQAELDELQQQQQQLDQQLQANAEQIKALEQKNRQQTAELVKQHQQQQQQLLGSFEQTMGQVLCDYGVTLRSLPDDEQISVIVDGLRQPDSGDNYERVYIVSKSQLMNCQGRSDASDLFKQAQAYNF</sequence>